<accession>A0ABW4RB63</accession>
<evidence type="ECO:0000256" key="1">
    <source>
        <dbReference type="SAM" id="Phobius"/>
    </source>
</evidence>
<keyword evidence="2" id="KW-0732">Signal</keyword>
<keyword evidence="4" id="KW-1185">Reference proteome</keyword>
<feature type="signal peptide" evidence="2">
    <location>
        <begin position="1"/>
        <end position="22"/>
    </location>
</feature>
<evidence type="ECO:0000313" key="3">
    <source>
        <dbReference type="EMBL" id="MFD1882889.1"/>
    </source>
</evidence>
<keyword evidence="1" id="KW-0812">Transmembrane</keyword>
<evidence type="ECO:0000256" key="2">
    <source>
        <dbReference type="SAM" id="SignalP"/>
    </source>
</evidence>
<dbReference type="InterPro" id="IPR019088">
    <property type="entry name" value="CHP02186-rel_TM"/>
</dbReference>
<dbReference type="EMBL" id="JBHUEN010000043">
    <property type="protein sequence ID" value="MFD1882889.1"/>
    <property type="molecule type" value="Genomic_DNA"/>
</dbReference>
<keyword evidence="1" id="KW-0472">Membrane</keyword>
<dbReference type="Proteomes" id="UP001597213">
    <property type="component" value="Unassembled WGS sequence"/>
</dbReference>
<dbReference type="RefSeq" id="WP_379143802.1">
    <property type="nucleotide sequence ID" value="NZ_JBHUEN010000043.1"/>
</dbReference>
<dbReference type="Pfam" id="PF09608">
    <property type="entry name" value="Alph_Pro_TM"/>
    <property type="match status" value="1"/>
</dbReference>
<feature type="chain" id="PRO_5047108953" evidence="2">
    <location>
        <begin position="23"/>
        <end position="283"/>
    </location>
</feature>
<organism evidence="3 4">
    <name type="scientific">Paracoccus pacificus</name>
    <dbReference type="NCBI Taxonomy" id="1463598"/>
    <lineage>
        <taxon>Bacteria</taxon>
        <taxon>Pseudomonadati</taxon>
        <taxon>Pseudomonadota</taxon>
        <taxon>Alphaproteobacteria</taxon>
        <taxon>Rhodobacterales</taxon>
        <taxon>Paracoccaceae</taxon>
        <taxon>Paracoccus</taxon>
    </lineage>
</organism>
<proteinExistence type="predicted"/>
<evidence type="ECO:0000313" key="4">
    <source>
        <dbReference type="Proteomes" id="UP001597213"/>
    </source>
</evidence>
<protein>
    <submittedName>
        <fullName evidence="3">TIGR02186 family protein</fullName>
    </submittedName>
</protein>
<gene>
    <name evidence="3" type="ORF">ACFSCT_14295</name>
</gene>
<name>A0ABW4RB63_9RHOB</name>
<sequence>MKTLAPAIGLATLMLMTVPVLGQNGGPVPIYPDRGVPATTPEDRPLPPESVVAGLSKDAVAITANFDGSDILIYAAIRRETPIPPGPPIDAIITLEGPAERVTVRKRARRLGIWVNTEQVQIGAAPSFYAVATTGPLDKILAPGDDIRNRISIPLAVRSFGGPLNVDKPQEFSEALVRLREKSGAYILNEGGIKMAEQTLFRADVRLPANLVEGIYRTRIFLLRHGLVVDAFQAGLPVEKVGLERWLYKLGREQPFLYGLMSLFIAVAAGWSASAAFRLIQRK</sequence>
<feature type="transmembrane region" description="Helical" evidence="1">
    <location>
        <begin position="256"/>
        <end position="280"/>
    </location>
</feature>
<comment type="caution">
    <text evidence="3">The sequence shown here is derived from an EMBL/GenBank/DDBJ whole genome shotgun (WGS) entry which is preliminary data.</text>
</comment>
<reference evidence="4" key="1">
    <citation type="journal article" date="2019" name="Int. J. Syst. Evol. Microbiol.">
        <title>The Global Catalogue of Microorganisms (GCM) 10K type strain sequencing project: providing services to taxonomists for standard genome sequencing and annotation.</title>
        <authorList>
            <consortium name="The Broad Institute Genomics Platform"/>
            <consortium name="The Broad Institute Genome Sequencing Center for Infectious Disease"/>
            <person name="Wu L."/>
            <person name="Ma J."/>
        </authorList>
    </citation>
    <scope>NUCLEOTIDE SEQUENCE [LARGE SCALE GENOMIC DNA]</scope>
    <source>
        <strain evidence="4">CCUG 56029</strain>
    </source>
</reference>
<keyword evidence="1" id="KW-1133">Transmembrane helix</keyword>